<dbReference type="Proteomes" id="UP000290289">
    <property type="component" value="Chromosome 17"/>
</dbReference>
<reference evidence="2 3" key="1">
    <citation type="submission" date="2018-10" db="EMBL/GenBank/DDBJ databases">
        <title>A high-quality apple genome assembly.</title>
        <authorList>
            <person name="Hu J."/>
        </authorList>
    </citation>
    <scope>NUCLEOTIDE SEQUENCE [LARGE SCALE GENOMIC DNA]</scope>
    <source>
        <strain evidence="3">cv. HFTH1</strain>
        <tissue evidence="2">Young leaf</tissue>
    </source>
</reference>
<proteinExistence type="predicted"/>
<dbReference type="EMBL" id="RDQH01000343">
    <property type="protein sequence ID" value="RXH67281.1"/>
    <property type="molecule type" value="Genomic_DNA"/>
</dbReference>
<evidence type="ECO:0000256" key="1">
    <source>
        <dbReference type="SAM" id="Phobius"/>
    </source>
</evidence>
<comment type="caution">
    <text evidence="2">The sequence shown here is derived from an EMBL/GenBank/DDBJ whole genome shotgun (WGS) entry which is preliminary data.</text>
</comment>
<evidence type="ECO:0000313" key="3">
    <source>
        <dbReference type="Proteomes" id="UP000290289"/>
    </source>
</evidence>
<dbReference type="PANTHER" id="PTHR43596">
    <property type="entry name" value="ADP,ATP CARRIER PROTEIN"/>
    <property type="match status" value="1"/>
</dbReference>
<organism evidence="2 3">
    <name type="scientific">Malus domestica</name>
    <name type="common">Apple</name>
    <name type="synonym">Pyrus malus</name>
    <dbReference type="NCBI Taxonomy" id="3750"/>
    <lineage>
        <taxon>Eukaryota</taxon>
        <taxon>Viridiplantae</taxon>
        <taxon>Streptophyta</taxon>
        <taxon>Embryophyta</taxon>
        <taxon>Tracheophyta</taxon>
        <taxon>Spermatophyta</taxon>
        <taxon>Magnoliopsida</taxon>
        <taxon>eudicotyledons</taxon>
        <taxon>Gunneridae</taxon>
        <taxon>Pentapetalae</taxon>
        <taxon>rosids</taxon>
        <taxon>fabids</taxon>
        <taxon>Rosales</taxon>
        <taxon>Rosaceae</taxon>
        <taxon>Amygdaloideae</taxon>
        <taxon>Maleae</taxon>
        <taxon>Malus</taxon>
    </lineage>
</organism>
<keyword evidence="1" id="KW-0812">Transmembrane</keyword>
<dbReference type="PANTHER" id="PTHR43596:SF1">
    <property type="entry name" value="ADP,ATP CARRIER PROTEIN"/>
    <property type="match status" value="1"/>
</dbReference>
<keyword evidence="1" id="KW-0472">Membrane</keyword>
<dbReference type="AlphaFoldDB" id="A0A498HDQ8"/>
<protein>
    <submittedName>
        <fullName evidence="2">Uncharacterized protein</fullName>
    </submittedName>
</protein>
<accession>A0A498HDQ8</accession>
<gene>
    <name evidence="2" type="ORF">DVH24_027401</name>
</gene>
<name>A0A498HDQ8_MALDO</name>
<evidence type="ECO:0000313" key="2">
    <source>
        <dbReference type="EMBL" id="RXH67281.1"/>
    </source>
</evidence>
<feature type="transmembrane region" description="Helical" evidence="1">
    <location>
        <begin position="59"/>
        <end position="80"/>
    </location>
</feature>
<dbReference type="STRING" id="3750.A0A498HDQ8"/>
<keyword evidence="1" id="KW-1133">Transmembrane helix</keyword>
<keyword evidence="3" id="KW-1185">Reference proteome</keyword>
<sequence>MKFSPFWLNFNTFSNFKNWGLGFQLNFDFPKQILCAYFVVLPLRDEGAISLGLSSLPSLFVGSWTFTCIAAPVATLIFSLPNVSKGKAKF</sequence>